<dbReference type="KEGG" id="eiv:EIN_197820"/>
<gene>
    <name evidence="1" type="ORF">EIN_197820</name>
</gene>
<accession>A0A0A1TUT6</accession>
<dbReference type="AlphaFoldDB" id="A0A0A1TUT6"/>
<dbReference type="EMBL" id="KB207226">
    <property type="protein sequence ID" value="ELP83839.1"/>
    <property type="molecule type" value="Genomic_DNA"/>
</dbReference>
<dbReference type="PANTHER" id="PTHR45661:SF3">
    <property type="entry name" value="IG-LIKE DOMAIN-CONTAINING PROTEIN"/>
    <property type="match status" value="1"/>
</dbReference>
<evidence type="ECO:0008006" key="3">
    <source>
        <dbReference type="Google" id="ProtNLM"/>
    </source>
</evidence>
<dbReference type="InterPro" id="IPR053139">
    <property type="entry name" value="Surface_bspA-like"/>
</dbReference>
<name>A0A0A1TUT6_ENTIV</name>
<dbReference type="PANTHER" id="PTHR45661">
    <property type="entry name" value="SURFACE ANTIGEN"/>
    <property type="match status" value="1"/>
</dbReference>
<keyword evidence="2" id="KW-1185">Reference proteome</keyword>
<dbReference type="Proteomes" id="UP000014680">
    <property type="component" value="Unassembled WGS sequence"/>
</dbReference>
<proteinExistence type="predicted"/>
<dbReference type="VEuPathDB" id="AmoebaDB:EIN_197820"/>
<evidence type="ECO:0000313" key="1">
    <source>
        <dbReference type="EMBL" id="ELP83839.1"/>
    </source>
</evidence>
<dbReference type="InterPro" id="IPR026906">
    <property type="entry name" value="LRR_5"/>
</dbReference>
<sequence length="300" mass="34376">MATLDCYSLMIVSKYFQLFSDYENVECVCKKFAHNMERFHYNPIPMNKKTRKFFPKVETQHLYSKNDIWFNDGLIFKHVIWYEVFYHNTFPQKEHGNVCKRILYTEMDRLMNGNSTIPNDVCSLGNRCYQFANVKELVIPQNVTSLLNACFYGCVQLTKLQLPTTLNSVDVNALIQCTNLINLIIPNYLATINNNVLFGNERLLGLNVFSEQFNVNGKKIQTTKQVTSFTVPNCFTGIGTSCFANCESLQTIVIPQNVLYIGKKCFAHCDALRTIIIGKGMNQLISESIDESSHITFQSL</sequence>
<protein>
    <recommendedName>
        <fullName evidence="3">Leucine rich repeat containing protein BspA family protein</fullName>
    </recommendedName>
</protein>
<organism evidence="1 2">
    <name type="scientific">Entamoeba invadens IP1</name>
    <dbReference type="NCBI Taxonomy" id="370355"/>
    <lineage>
        <taxon>Eukaryota</taxon>
        <taxon>Amoebozoa</taxon>
        <taxon>Evosea</taxon>
        <taxon>Archamoebae</taxon>
        <taxon>Mastigamoebida</taxon>
        <taxon>Entamoebidae</taxon>
        <taxon>Entamoeba</taxon>
    </lineage>
</organism>
<dbReference type="RefSeq" id="XP_004183185.1">
    <property type="nucleotide sequence ID" value="XM_004183137.1"/>
</dbReference>
<dbReference type="InterPro" id="IPR032675">
    <property type="entry name" value="LRR_dom_sf"/>
</dbReference>
<dbReference type="Pfam" id="PF13306">
    <property type="entry name" value="LRR_5"/>
    <property type="match status" value="2"/>
</dbReference>
<reference evidence="1 2" key="1">
    <citation type="submission" date="2012-10" db="EMBL/GenBank/DDBJ databases">
        <authorList>
            <person name="Zafar N."/>
            <person name="Inman J."/>
            <person name="Hall N."/>
            <person name="Lorenzi H."/>
            <person name="Caler E."/>
        </authorList>
    </citation>
    <scope>NUCLEOTIDE SEQUENCE [LARGE SCALE GENOMIC DNA]</scope>
    <source>
        <strain evidence="1 2">IP1</strain>
    </source>
</reference>
<dbReference type="GeneID" id="14882820"/>
<dbReference type="Gene3D" id="3.80.10.10">
    <property type="entry name" value="Ribonuclease Inhibitor"/>
    <property type="match status" value="2"/>
</dbReference>
<dbReference type="SUPFAM" id="SSF52058">
    <property type="entry name" value="L domain-like"/>
    <property type="match status" value="1"/>
</dbReference>
<evidence type="ECO:0000313" key="2">
    <source>
        <dbReference type="Proteomes" id="UP000014680"/>
    </source>
</evidence>